<organism evidence="2 3">
    <name type="scientific">Cohnella zeiphila</name>
    <dbReference type="NCBI Taxonomy" id="2761120"/>
    <lineage>
        <taxon>Bacteria</taxon>
        <taxon>Bacillati</taxon>
        <taxon>Bacillota</taxon>
        <taxon>Bacilli</taxon>
        <taxon>Bacillales</taxon>
        <taxon>Paenibacillaceae</taxon>
        <taxon>Cohnella</taxon>
    </lineage>
</organism>
<dbReference type="Proteomes" id="UP000564644">
    <property type="component" value="Unassembled WGS sequence"/>
</dbReference>
<feature type="compositionally biased region" description="Basic and acidic residues" evidence="1">
    <location>
        <begin position="14"/>
        <end position="23"/>
    </location>
</feature>
<gene>
    <name evidence="2" type="ORF">H7C18_06545</name>
</gene>
<name>A0A7X0SIE1_9BACL</name>
<protein>
    <submittedName>
        <fullName evidence="2">Uncharacterized protein</fullName>
    </submittedName>
</protein>
<proteinExistence type="predicted"/>
<comment type="caution">
    <text evidence="2">The sequence shown here is derived from an EMBL/GenBank/DDBJ whole genome shotgun (WGS) entry which is preliminary data.</text>
</comment>
<keyword evidence="3" id="KW-1185">Reference proteome</keyword>
<evidence type="ECO:0000313" key="3">
    <source>
        <dbReference type="Proteomes" id="UP000564644"/>
    </source>
</evidence>
<evidence type="ECO:0000313" key="2">
    <source>
        <dbReference type="EMBL" id="MBB6730558.1"/>
    </source>
</evidence>
<dbReference type="EMBL" id="JACJVO010000008">
    <property type="protein sequence ID" value="MBB6730558.1"/>
    <property type="molecule type" value="Genomic_DNA"/>
</dbReference>
<evidence type="ECO:0000256" key="1">
    <source>
        <dbReference type="SAM" id="MobiDB-lite"/>
    </source>
</evidence>
<accession>A0A7X0SIE1</accession>
<dbReference type="AlphaFoldDB" id="A0A7X0SIE1"/>
<reference evidence="2 3" key="1">
    <citation type="submission" date="2020-08" db="EMBL/GenBank/DDBJ databases">
        <title>Cohnella phylogeny.</title>
        <authorList>
            <person name="Dunlap C."/>
        </authorList>
    </citation>
    <scope>NUCLEOTIDE SEQUENCE [LARGE SCALE GENOMIC DNA]</scope>
    <source>
        <strain evidence="2 3">CBP 2801</strain>
    </source>
</reference>
<sequence>MEAERTGIASGSLTERDIGEKQKNSHVSSNLNEGERRMEQAERFGAGNRGFGTSGRKKRRRLPASFVYTAFLAK</sequence>
<dbReference type="RefSeq" id="WP_185128235.1">
    <property type="nucleotide sequence ID" value="NZ_JACJVO010000008.1"/>
</dbReference>
<feature type="compositionally biased region" description="Basic and acidic residues" evidence="1">
    <location>
        <begin position="33"/>
        <end position="42"/>
    </location>
</feature>
<feature type="region of interest" description="Disordered" evidence="1">
    <location>
        <begin position="1"/>
        <end position="59"/>
    </location>
</feature>